<organism evidence="1 2">
    <name type="scientific">Puccinia striiformis f. sp. tritici PST-78</name>
    <dbReference type="NCBI Taxonomy" id="1165861"/>
    <lineage>
        <taxon>Eukaryota</taxon>
        <taxon>Fungi</taxon>
        <taxon>Dikarya</taxon>
        <taxon>Basidiomycota</taxon>
        <taxon>Pucciniomycotina</taxon>
        <taxon>Pucciniomycetes</taxon>
        <taxon>Pucciniales</taxon>
        <taxon>Pucciniaceae</taxon>
        <taxon>Puccinia</taxon>
    </lineage>
</organism>
<dbReference type="Proteomes" id="UP000054564">
    <property type="component" value="Unassembled WGS sequence"/>
</dbReference>
<name>A0A0L0UX41_9BASI</name>
<accession>A0A0L0UX41</accession>
<dbReference type="OrthoDB" id="2499206at2759"/>
<gene>
    <name evidence="1" type="ORF">PSTG_14991</name>
</gene>
<evidence type="ECO:0000313" key="1">
    <source>
        <dbReference type="EMBL" id="KNE91595.1"/>
    </source>
</evidence>
<keyword evidence="2" id="KW-1185">Reference proteome</keyword>
<protein>
    <submittedName>
        <fullName evidence="1">Uncharacterized protein</fullName>
    </submittedName>
</protein>
<dbReference type="EMBL" id="AJIL01000196">
    <property type="protein sequence ID" value="KNE91595.1"/>
    <property type="molecule type" value="Genomic_DNA"/>
</dbReference>
<reference evidence="2" key="1">
    <citation type="submission" date="2014-03" db="EMBL/GenBank/DDBJ databases">
        <title>The Genome Sequence of Puccinia striiformis f. sp. tritici PST-78.</title>
        <authorList>
            <consortium name="The Broad Institute Genome Sequencing Platform"/>
            <person name="Cuomo C."/>
            <person name="Hulbert S."/>
            <person name="Chen X."/>
            <person name="Walker B."/>
            <person name="Young S.K."/>
            <person name="Zeng Q."/>
            <person name="Gargeya S."/>
            <person name="Fitzgerald M."/>
            <person name="Haas B."/>
            <person name="Abouelleil A."/>
            <person name="Alvarado L."/>
            <person name="Arachchi H.M."/>
            <person name="Berlin A.M."/>
            <person name="Chapman S.B."/>
            <person name="Goldberg J."/>
            <person name="Griggs A."/>
            <person name="Gujja S."/>
            <person name="Hansen M."/>
            <person name="Howarth C."/>
            <person name="Imamovic A."/>
            <person name="Larimer J."/>
            <person name="McCowan C."/>
            <person name="Montmayeur A."/>
            <person name="Murphy C."/>
            <person name="Neiman D."/>
            <person name="Pearson M."/>
            <person name="Priest M."/>
            <person name="Roberts A."/>
            <person name="Saif S."/>
            <person name="Shea T."/>
            <person name="Sisk P."/>
            <person name="Sykes S."/>
            <person name="Wortman J."/>
            <person name="Nusbaum C."/>
            <person name="Birren B."/>
        </authorList>
    </citation>
    <scope>NUCLEOTIDE SEQUENCE [LARGE SCALE GENOMIC DNA]</scope>
    <source>
        <strain evidence="2">race PST-78</strain>
    </source>
</reference>
<dbReference type="AlphaFoldDB" id="A0A0L0UX41"/>
<comment type="caution">
    <text evidence="1">The sequence shown here is derived from an EMBL/GenBank/DDBJ whole genome shotgun (WGS) entry which is preliminary data.</text>
</comment>
<evidence type="ECO:0000313" key="2">
    <source>
        <dbReference type="Proteomes" id="UP000054564"/>
    </source>
</evidence>
<sequence length="168" mass="18637">MFSAWSIARELSSMQIISTTTIALILLCKLVQLQPKPAGAVEPQQCGNGFVLFSYYSDSVSCTNYGNVVYSCKVSKCFTAMSSTGQFGKPYKDNFIFKNCHRIDASDHPTKSTVTVVAAEFVADNGNGKLEAHGTPPGQKGRREYVCYWSKTDNFNNHRPWCTDCSLY</sequence>
<proteinExistence type="predicted"/>